<dbReference type="CDD" id="cd00118">
    <property type="entry name" value="LysM"/>
    <property type="match status" value="3"/>
</dbReference>
<feature type="domain" description="LysM" evidence="2">
    <location>
        <begin position="98"/>
        <end position="141"/>
    </location>
</feature>
<dbReference type="Gene3D" id="3.10.350.10">
    <property type="entry name" value="LysM domain"/>
    <property type="match status" value="3"/>
</dbReference>
<evidence type="ECO:0000259" key="2">
    <source>
        <dbReference type="PROSITE" id="PS51782"/>
    </source>
</evidence>
<proteinExistence type="predicted"/>
<dbReference type="PROSITE" id="PS51782">
    <property type="entry name" value="LYSM"/>
    <property type="match status" value="3"/>
</dbReference>
<keyword evidence="1" id="KW-0732">Signal</keyword>
<evidence type="ECO:0000313" key="4">
    <source>
        <dbReference type="Proteomes" id="UP000712007"/>
    </source>
</evidence>
<name>A0A940DJS9_9BACT</name>
<sequence length="615" mass="68414">MKCRILTLAVLVLLSLHSFAAEEENMPVREINGKSYYEYTVKKGDGLWGLSRRFSVSQAELYTINPSLESGLKVGQTILIPVAETGTERDSLANGHNITHVVTAKQTLYGISRMYDVPVKTLIENNPSVKEGLKVGDVLVIKECEHVHGASAEAQGGQLPAEGISHQVKRKETLYSISRKYGVPIHDLIAANPEIEKGLKAGTVITIPVDKSSKADVLVKSALVNSPVKDDVSAGTSADVVNPARVMSGQDTLQGKTLMGWKSPYNASMVMMNRADTLSIAILLPFMEKSPVVDESAERFIEFYKGALLALEHAKRRGITSEVYTYDIGKDARTLDSVLQLPELSAVDVIVGPAYSNQVEPVLRFAKARDVVCMVPFSSNIPSGLRYDKLLQFNPSQDELFERIITETFQNGSRQYVIGRVKGCKNKGDVFADALEEKLKEVGKEYVELYITPDNADTIAAMVSRDSVMLLPASSYIEDVSAVLDTLKSKGLSKLSIWGFEDWKAFLREYPNTYYYSLFKPTGDTDYLSMYTNWFGTRKETDEWQYDLIGYDIMTLIVNGIEKGDNGKVTLAIEFAPADFYLQSSMRFEKHPEGGYVNMNYHTFFFDGEQVKVLK</sequence>
<dbReference type="Pfam" id="PF01476">
    <property type="entry name" value="LysM"/>
    <property type="match status" value="3"/>
</dbReference>
<dbReference type="SUPFAM" id="SSF54106">
    <property type="entry name" value="LysM domain"/>
    <property type="match status" value="3"/>
</dbReference>
<organism evidence="3 4">
    <name type="scientific">Candidatus Aphodosoma intestinipullorum</name>
    <dbReference type="NCBI Taxonomy" id="2840674"/>
    <lineage>
        <taxon>Bacteria</taxon>
        <taxon>Pseudomonadati</taxon>
        <taxon>Bacteroidota</taxon>
        <taxon>Bacteroidia</taxon>
        <taxon>Bacteroidales</taxon>
        <taxon>Candidatus Aphodosoma</taxon>
    </lineage>
</organism>
<dbReference type="AlphaFoldDB" id="A0A940DJS9"/>
<dbReference type="InterPro" id="IPR018392">
    <property type="entry name" value="LysM"/>
</dbReference>
<dbReference type="PANTHER" id="PTHR33734">
    <property type="entry name" value="LYSM DOMAIN-CONTAINING GPI-ANCHORED PROTEIN 2"/>
    <property type="match status" value="1"/>
</dbReference>
<dbReference type="SMART" id="SM00257">
    <property type="entry name" value="LysM"/>
    <property type="match status" value="3"/>
</dbReference>
<dbReference type="Proteomes" id="UP000712007">
    <property type="component" value="Unassembled WGS sequence"/>
</dbReference>
<dbReference type="SUPFAM" id="SSF53822">
    <property type="entry name" value="Periplasmic binding protein-like I"/>
    <property type="match status" value="1"/>
</dbReference>
<gene>
    <name evidence="3" type="ORF">IAC51_04880</name>
</gene>
<reference evidence="3" key="1">
    <citation type="submission" date="2020-10" db="EMBL/GenBank/DDBJ databases">
        <authorList>
            <person name="Gilroy R."/>
        </authorList>
    </citation>
    <scope>NUCLEOTIDE SEQUENCE</scope>
    <source>
        <strain evidence="3">3924</strain>
    </source>
</reference>
<comment type="caution">
    <text evidence="3">The sequence shown here is derived from an EMBL/GenBank/DDBJ whole genome shotgun (WGS) entry which is preliminary data.</text>
</comment>
<feature type="chain" id="PRO_5037244043" evidence="1">
    <location>
        <begin position="21"/>
        <end position="615"/>
    </location>
</feature>
<accession>A0A940DJS9</accession>
<feature type="domain" description="LysM" evidence="2">
    <location>
        <begin position="164"/>
        <end position="207"/>
    </location>
</feature>
<dbReference type="InterPro" id="IPR036779">
    <property type="entry name" value="LysM_dom_sf"/>
</dbReference>
<protein>
    <submittedName>
        <fullName evidence="3">LysM peptidoglycan-binding domain-containing protein</fullName>
    </submittedName>
</protein>
<dbReference type="InterPro" id="IPR028082">
    <property type="entry name" value="Peripla_BP_I"/>
</dbReference>
<evidence type="ECO:0000313" key="3">
    <source>
        <dbReference type="EMBL" id="MBO8439968.1"/>
    </source>
</evidence>
<feature type="domain" description="LysM" evidence="2">
    <location>
        <begin position="37"/>
        <end position="80"/>
    </location>
</feature>
<dbReference type="PANTHER" id="PTHR33734:SF22">
    <property type="entry name" value="MEMBRANE-BOUND LYTIC MUREIN TRANSGLYCOSYLASE D"/>
    <property type="match status" value="1"/>
</dbReference>
<evidence type="ECO:0000256" key="1">
    <source>
        <dbReference type="SAM" id="SignalP"/>
    </source>
</evidence>
<dbReference type="EMBL" id="JADIMV010000082">
    <property type="protein sequence ID" value="MBO8439968.1"/>
    <property type="molecule type" value="Genomic_DNA"/>
</dbReference>
<dbReference type="Gene3D" id="3.40.50.2300">
    <property type="match status" value="2"/>
</dbReference>
<feature type="signal peptide" evidence="1">
    <location>
        <begin position="1"/>
        <end position="20"/>
    </location>
</feature>
<reference evidence="3" key="2">
    <citation type="journal article" date="2021" name="PeerJ">
        <title>Extensive microbial diversity within the chicken gut microbiome revealed by metagenomics and culture.</title>
        <authorList>
            <person name="Gilroy R."/>
            <person name="Ravi A."/>
            <person name="Getino M."/>
            <person name="Pursley I."/>
            <person name="Horton D.L."/>
            <person name="Alikhan N.F."/>
            <person name="Baker D."/>
            <person name="Gharbi K."/>
            <person name="Hall N."/>
            <person name="Watson M."/>
            <person name="Adriaenssens E.M."/>
            <person name="Foster-Nyarko E."/>
            <person name="Jarju S."/>
            <person name="Secka A."/>
            <person name="Antonio M."/>
            <person name="Oren A."/>
            <person name="Chaudhuri R.R."/>
            <person name="La Ragione R."/>
            <person name="Hildebrand F."/>
            <person name="Pallen M.J."/>
        </authorList>
    </citation>
    <scope>NUCLEOTIDE SEQUENCE</scope>
    <source>
        <strain evidence="3">3924</strain>
    </source>
</reference>